<evidence type="ECO:0000313" key="1">
    <source>
        <dbReference type="EMBL" id="CAG8757368.1"/>
    </source>
</evidence>
<feature type="non-terminal residue" evidence="1">
    <location>
        <position position="129"/>
    </location>
</feature>
<feature type="non-terminal residue" evidence="1">
    <location>
        <position position="1"/>
    </location>
</feature>
<name>A0A9N9IZZ1_9GLOM</name>
<dbReference type="EMBL" id="CAJVPS010044351">
    <property type="protein sequence ID" value="CAG8757368.1"/>
    <property type="molecule type" value="Genomic_DNA"/>
</dbReference>
<gene>
    <name evidence="1" type="ORF">ALEPTO_LOCUS13536</name>
</gene>
<keyword evidence="2" id="KW-1185">Reference proteome</keyword>
<sequence length="129" mass="14766">TTNQIASIEQLNDIWNVPEYSYDSFTDSESKNASMSPQSELSSGEFSLMQMEPFATNNMLLSIENDILQEMSDESNLEDYRDALVDNISQQSPPKSVKSNLDDYEEALFDDVFNDLYHPQTIEWANNAY</sequence>
<proteinExistence type="predicted"/>
<organism evidence="1 2">
    <name type="scientific">Ambispora leptoticha</name>
    <dbReference type="NCBI Taxonomy" id="144679"/>
    <lineage>
        <taxon>Eukaryota</taxon>
        <taxon>Fungi</taxon>
        <taxon>Fungi incertae sedis</taxon>
        <taxon>Mucoromycota</taxon>
        <taxon>Glomeromycotina</taxon>
        <taxon>Glomeromycetes</taxon>
        <taxon>Archaeosporales</taxon>
        <taxon>Ambisporaceae</taxon>
        <taxon>Ambispora</taxon>
    </lineage>
</organism>
<protein>
    <submittedName>
        <fullName evidence="1">7998_t:CDS:1</fullName>
    </submittedName>
</protein>
<dbReference type="AlphaFoldDB" id="A0A9N9IZZ1"/>
<reference evidence="1" key="1">
    <citation type="submission" date="2021-06" db="EMBL/GenBank/DDBJ databases">
        <authorList>
            <person name="Kallberg Y."/>
            <person name="Tangrot J."/>
            <person name="Rosling A."/>
        </authorList>
    </citation>
    <scope>NUCLEOTIDE SEQUENCE</scope>
    <source>
        <strain evidence="1">FL130A</strain>
    </source>
</reference>
<accession>A0A9N9IZZ1</accession>
<evidence type="ECO:0000313" key="2">
    <source>
        <dbReference type="Proteomes" id="UP000789508"/>
    </source>
</evidence>
<comment type="caution">
    <text evidence="1">The sequence shown here is derived from an EMBL/GenBank/DDBJ whole genome shotgun (WGS) entry which is preliminary data.</text>
</comment>
<dbReference type="Proteomes" id="UP000789508">
    <property type="component" value="Unassembled WGS sequence"/>
</dbReference>